<proteinExistence type="predicted"/>
<organism evidence="4 6">
    <name type="scientific">Paraburkholderia madseniana</name>
    <dbReference type="NCBI Taxonomy" id="2599607"/>
    <lineage>
        <taxon>Bacteria</taxon>
        <taxon>Pseudomonadati</taxon>
        <taxon>Pseudomonadota</taxon>
        <taxon>Betaproteobacteria</taxon>
        <taxon>Burkholderiales</taxon>
        <taxon>Burkholderiaceae</taxon>
        <taxon>Paraburkholderia</taxon>
    </lineage>
</organism>
<dbReference type="Proteomes" id="UP001242288">
    <property type="component" value="Unassembled WGS sequence"/>
</dbReference>
<sequence length="231" mass="24745">MNISIIGAGNIGKVLAGRFVEKGHAVRITNARGGASLQAVAQETGATVSNVQDMIEDADVIVVTIPLVNVPQLPKGFLDKAKPSAVVIDTCNYYPRHRDGKIEGIEAGTTESRWVEEQIDHPVVKVFNNIYAAHLEGMGKPAGAPGRIALPVAGDDPKEKQIVFKLVDDMGFDAVDTGTIAESWRQQPNTPVYTGDFDAQGVKDALVRASKERTVDWKATPSSPGTFDRPA</sequence>
<keyword evidence="5" id="KW-1185">Reference proteome</keyword>
<keyword evidence="1" id="KW-0560">Oxidoreductase</keyword>
<gene>
    <name evidence="4" type="ORF">NIE36_06415</name>
    <name evidence="3" type="ORF">OSB80_06425</name>
</gene>
<evidence type="ECO:0000313" key="3">
    <source>
        <dbReference type="EMBL" id="MCX4145019.1"/>
    </source>
</evidence>
<evidence type="ECO:0000313" key="4">
    <source>
        <dbReference type="EMBL" id="MDQ6406851.1"/>
    </source>
</evidence>
<dbReference type="PANTHER" id="PTHR14239:SF10">
    <property type="entry name" value="REDUCTASE"/>
    <property type="match status" value="1"/>
</dbReference>
<dbReference type="Gene3D" id="3.40.50.720">
    <property type="entry name" value="NAD(P)-binding Rossmann-like Domain"/>
    <property type="match status" value="1"/>
</dbReference>
<evidence type="ECO:0000259" key="2">
    <source>
        <dbReference type="Pfam" id="PF03807"/>
    </source>
</evidence>
<dbReference type="SUPFAM" id="SSF51735">
    <property type="entry name" value="NAD(P)-binding Rossmann-fold domains"/>
    <property type="match status" value="1"/>
</dbReference>
<accession>A0AAP5EM44</accession>
<dbReference type="GO" id="GO:0016491">
    <property type="term" value="F:oxidoreductase activity"/>
    <property type="evidence" value="ECO:0007669"/>
    <property type="project" value="UniProtKB-KW"/>
</dbReference>
<protein>
    <submittedName>
        <fullName evidence="4">NAD(P)-binding domain-containing protein</fullName>
    </submittedName>
</protein>
<name>A0AAP5EM44_9BURK</name>
<dbReference type="Proteomes" id="UP001209412">
    <property type="component" value="Unassembled WGS sequence"/>
</dbReference>
<dbReference type="InterPro" id="IPR051267">
    <property type="entry name" value="STEAP_metalloreductase"/>
</dbReference>
<dbReference type="EMBL" id="JAPKHW010000004">
    <property type="protein sequence ID" value="MCX4145019.1"/>
    <property type="molecule type" value="Genomic_DNA"/>
</dbReference>
<feature type="domain" description="Pyrroline-5-carboxylate reductase catalytic N-terminal" evidence="2">
    <location>
        <begin position="3"/>
        <end position="93"/>
    </location>
</feature>
<reference evidence="4" key="1">
    <citation type="submission" date="2022-06" db="EMBL/GenBank/DDBJ databases">
        <title>PHB producers.</title>
        <authorList>
            <person name="Besaury L."/>
        </authorList>
    </citation>
    <scope>NUCLEOTIDE SEQUENCE</scope>
    <source>
        <strain evidence="4 5">SEWS6</strain>
    </source>
</reference>
<evidence type="ECO:0000256" key="1">
    <source>
        <dbReference type="ARBA" id="ARBA00023002"/>
    </source>
</evidence>
<dbReference type="PANTHER" id="PTHR14239">
    <property type="entry name" value="DUDULIN-RELATED"/>
    <property type="match status" value="1"/>
</dbReference>
<dbReference type="RefSeq" id="WP_266240108.1">
    <property type="nucleotide sequence ID" value="NZ_JAMXWF010000004.1"/>
</dbReference>
<dbReference type="EMBL" id="JAMXWF010000004">
    <property type="protein sequence ID" value="MDQ6406851.1"/>
    <property type="molecule type" value="Genomic_DNA"/>
</dbReference>
<dbReference type="InterPro" id="IPR028939">
    <property type="entry name" value="P5C_Rdtase_cat_N"/>
</dbReference>
<evidence type="ECO:0000313" key="5">
    <source>
        <dbReference type="Proteomes" id="UP001209412"/>
    </source>
</evidence>
<dbReference type="AlphaFoldDB" id="A0AAP5EM44"/>
<evidence type="ECO:0000313" key="6">
    <source>
        <dbReference type="Proteomes" id="UP001242288"/>
    </source>
</evidence>
<dbReference type="InterPro" id="IPR036291">
    <property type="entry name" value="NAD(P)-bd_dom_sf"/>
</dbReference>
<dbReference type="Pfam" id="PF03807">
    <property type="entry name" value="F420_oxidored"/>
    <property type="match status" value="1"/>
</dbReference>
<comment type="caution">
    <text evidence="4">The sequence shown here is derived from an EMBL/GenBank/DDBJ whole genome shotgun (WGS) entry which is preliminary data.</text>
</comment>